<evidence type="ECO:0000259" key="9">
    <source>
        <dbReference type="Pfam" id="PF02108"/>
    </source>
</evidence>
<dbReference type="InterPro" id="IPR018035">
    <property type="entry name" value="Flagellar_FliH/T3SS_HrpE"/>
</dbReference>
<reference evidence="10" key="1">
    <citation type="submission" date="2021-04" db="EMBL/GenBank/DDBJ databases">
        <authorList>
            <person name="Postec A."/>
        </authorList>
    </citation>
    <scope>NUCLEOTIDE SEQUENCE</scope>
    <source>
        <strain evidence="10">F1F22</strain>
    </source>
</reference>
<dbReference type="GO" id="GO:0005829">
    <property type="term" value="C:cytosol"/>
    <property type="evidence" value="ECO:0007669"/>
    <property type="project" value="TreeGrafter"/>
</dbReference>
<dbReference type="AlphaFoldDB" id="A0AAX3BBD5"/>
<dbReference type="Pfam" id="PF02108">
    <property type="entry name" value="FliH"/>
    <property type="match status" value="1"/>
</dbReference>
<keyword evidence="7" id="KW-1006">Bacterial flagellum protein export</keyword>
<dbReference type="KEGG" id="taqu:KDW03_08985"/>
<keyword evidence="6" id="KW-0653">Protein transport</keyword>
<sequence length="336" mass="39276">MKDTSLEYRLRILREGQYHIESNRYILEAPRVFKKTREQEIDESLQRIESLKEEIRSLENEINAKIEKSERIAEEIVEKAELEAERIVKEAEKAAFDRIQKSLEDQQRLIDEKRREAEDILNQAREEAEKIRAQAQEEALRIQAEAQKEGFRQGHEQGFAEGKEEIRTMVERLKQVIYATIQEREKILVHSEQQILNLILTMVKKVVKKLTVEEQNVVLNNAKEALALVRGAMRVYIHVNPEDYNFTLQHKEELIRMIEGMPEVKFFENPAVDRGGVLIETDIGEVDATIATQLEELENKIQFYVPARVKSKGVDEVVRTESQESQIKEEKEIVLQ</sequence>
<evidence type="ECO:0000256" key="3">
    <source>
        <dbReference type="ARBA" id="ARBA00016507"/>
    </source>
</evidence>
<comment type="function">
    <text evidence="1">Needed for flagellar regrowth and assembly.</text>
</comment>
<evidence type="ECO:0000313" key="10">
    <source>
        <dbReference type="EMBL" id="URA09617.1"/>
    </source>
</evidence>
<evidence type="ECO:0000256" key="1">
    <source>
        <dbReference type="ARBA" id="ARBA00003041"/>
    </source>
</evidence>
<feature type="domain" description="Flagellar assembly protein FliH/Type III secretion system HrpE" evidence="9">
    <location>
        <begin position="170"/>
        <end position="296"/>
    </location>
</feature>
<evidence type="ECO:0000256" key="5">
    <source>
        <dbReference type="ARBA" id="ARBA00022795"/>
    </source>
</evidence>
<keyword evidence="4" id="KW-0813">Transport</keyword>
<dbReference type="Proteomes" id="UP001056539">
    <property type="component" value="Chromosome"/>
</dbReference>
<accession>A0AAX3BBD5</accession>
<reference evidence="10" key="2">
    <citation type="submission" date="2022-06" db="EMBL/GenBank/DDBJ databases">
        <title>Thermospira aquatica gen. nov., sp. nov.</title>
        <authorList>
            <person name="Ben Ali Gam Z."/>
            <person name="Labat M."/>
        </authorList>
    </citation>
    <scope>NUCLEOTIDE SEQUENCE</scope>
    <source>
        <strain evidence="10">F1F22</strain>
    </source>
</reference>
<dbReference type="RefSeq" id="WP_271434752.1">
    <property type="nucleotide sequence ID" value="NZ_CP073355.1"/>
</dbReference>
<evidence type="ECO:0000256" key="4">
    <source>
        <dbReference type="ARBA" id="ARBA00022448"/>
    </source>
</evidence>
<evidence type="ECO:0000256" key="8">
    <source>
        <dbReference type="SAM" id="Coils"/>
    </source>
</evidence>
<dbReference type="GO" id="GO:0015031">
    <property type="term" value="P:protein transport"/>
    <property type="evidence" value="ECO:0007669"/>
    <property type="project" value="UniProtKB-KW"/>
</dbReference>
<feature type="coiled-coil region" evidence="8">
    <location>
        <begin position="34"/>
        <end position="145"/>
    </location>
</feature>
<dbReference type="EMBL" id="CP073355">
    <property type="protein sequence ID" value="URA09617.1"/>
    <property type="molecule type" value="Genomic_DNA"/>
</dbReference>
<dbReference type="PANTHER" id="PTHR34982">
    <property type="entry name" value="YOP PROTEINS TRANSLOCATION PROTEIN L"/>
    <property type="match status" value="1"/>
</dbReference>
<dbReference type="NCBIfam" id="NF005198">
    <property type="entry name" value="PRK06669.1-3"/>
    <property type="match status" value="1"/>
</dbReference>
<dbReference type="GO" id="GO:0044781">
    <property type="term" value="P:bacterial-type flagellum organization"/>
    <property type="evidence" value="ECO:0007669"/>
    <property type="project" value="UniProtKB-KW"/>
</dbReference>
<evidence type="ECO:0000313" key="11">
    <source>
        <dbReference type="Proteomes" id="UP001056539"/>
    </source>
</evidence>
<keyword evidence="5" id="KW-1005">Bacterial flagellum biogenesis</keyword>
<evidence type="ECO:0000256" key="6">
    <source>
        <dbReference type="ARBA" id="ARBA00022927"/>
    </source>
</evidence>
<gene>
    <name evidence="10" type="ORF">KDW03_08985</name>
</gene>
<name>A0AAX3BBD5_9SPIR</name>
<evidence type="ECO:0000256" key="2">
    <source>
        <dbReference type="ARBA" id="ARBA00006602"/>
    </source>
</evidence>
<dbReference type="PANTHER" id="PTHR34982:SF1">
    <property type="entry name" value="FLAGELLAR ASSEMBLY PROTEIN FLIH"/>
    <property type="match status" value="1"/>
</dbReference>
<organism evidence="10 11">
    <name type="scientific">Thermospira aquatica</name>
    <dbReference type="NCBI Taxonomy" id="2828656"/>
    <lineage>
        <taxon>Bacteria</taxon>
        <taxon>Pseudomonadati</taxon>
        <taxon>Spirochaetota</taxon>
        <taxon>Spirochaetia</taxon>
        <taxon>Brevinematales</taxon>
        <taxon>Thermospiraceae</taxon>
        <taxon>Thermospira</taxon>
    </lineage>
</organism>
<evidence type="ECO:0000256" key="7">
    <source>
        <dbReference type="ARBA" id="ARBA00023225"/>
    </source>
</evidence>
<keyword evidence="8" id="KW-0175">Coiled coil</keyword>
<proteinExistence type="inferred from homology"/>
<keyword evidence="11" id="KW-1185">Reference proteome</keyword>
<dbReference type="InterPro" id="IPR051472">
    <property type="entry name" value="T3SS_Stator/FliH"/>
</dbReference>
<comment type="similarity">
    <text evidence="2">Belongs to the FliH family.</text>
</comment>
<dbReference type="CDD" id="cd06503">
    <property type="entry name" value="ATP-synt_Fo_b"/>
    <property type="match status" value="1"/>
</dbReference>
<protein>
    <recommendedName>
        <fullName evidence="3">Flagellar assembly protein FliH</fullName>
    </recommendedName>
</protein>